<feature type="signal peptide" evidence="1">
    <location>
        <begin position="1"/>
        <end position="16"/>
    </location>
</feature>
<reference evidence="2" key="2">
    <citation type="journal article" date="2015" name="Data Brief">
        <title>Shoot transcriptome of the giant reed, Arundo donax.</title>
        <authorList>
            <person name="Barrero R.A."/>
            <person name="Guerrero F.D."/>
            <person name="Moolhuijzen P."/>
            <person name="Goolsby J.A."/>
            <person name="Tidwell J."/>
            <person name="Bellgard S.E."/>
            <person name="Bellgard M.I."/>
        </authorList>
    </citation>
    <scope>NUCLEOTIDE SEQUENCE</scope>
    <source>
        <tissue evidence="2">Shoot tissue taken approximately 20 cm above the soil surface</tissue>
    </source>
</reference>
<keyword evidence="1" id="KW-0732">Signal</keyword>
<dbReference type="EMBL" id="GBRH01163453">
    <property type="protein sequence ID" value="JAE34443.1"/>
    <property type="molecule type" value="Transcribed_RNA"/>
</dbReference>
<sequence length="40" mass="4510">MCCVVYLFTCIYVVTGDSLNLEGRFQKLPVTGNLCGYQNF</sequence>
<dbReference type="AlphaFoldDB" id="A0A0A9HNH0"/>
<accession>A0A0A9HNH0</accession>
<feature type="chain" id="PRO_5002045385" evidence="1">
    <location>
        <begin position="17"/>
        <end position="40"/>
    </location>
</feature>
<name>A0A0A9HNH0_ARUDO</name>
<protein>
    <submittedName>
        <fullName evidence="2">Uncharacterized protein</fullName>
    </submittedName>
</protein>
<organism evidence="2">
    <name type="scientific">Arundo donax</name>
    <name type="common">Giant reed</name>
    <name type="synonym">Donax arundinaceus</name>
    <dbReference type="NCBI Taxonomy" id="35708"/>
    <lineage>
        <taxon>Eukaryota</taxon>
        <taxon>Viridiplantae</taxon>
        <taxon>Streptophyta</taxon>
        <taxon>Embryophyta</taxon>
        <taxon>Tracheophyta</taxon>
        <taxon>Spermatophyta</taxon>
        <taxon>Magnoliopsida</taxon>
        <taxon>Liliopsida</taxon>
        <taxon>Poales</taxon>
        <taxon>Poaceae</taxon>
        <taxon>PACMAD clade</taxon>
        <taxon>Arundinoideae</taxon>
        <taxon>Arundineae</taxon>
        <taxon>Arundo</taxon>
    </lineage>
</organism>
<evidence type="ECO:0000313" key="2">
    <source>
        <dbReference type="EMBL" id="JAE34443.1"/>
    </source>
</evidence>
<reference evidence="2" key="1">
    <citation type="submission" date="2014-09" db="EMBL/GenBank/DDBJ databases">
        <authorList>
            <person name="Magalhaes I.L.F."/>
            <person name="Oliveira U."/>
            <person name="Santos F.R."/>
            <person name="Vidigal T.H.D.A."/>
            <person name="Brescovit A.D."/>
            <person name="Santos A.J."/>
        </authorList>
    </citation>
    <scope>NUCLEOTIDE SEQUENCE</scope>
    <source>
        <tissue evidence="2">Shoot tissue taken approximately 20 cm above the soil surface</tissue>
    </source>
</reference>
<evidence type="ECO:0000256" key="1">
    <source>
        <dbReference type="SAM" id="SignalP"/>
    </source>
</evidence>
<proteinExistence type="predicted"/>